<dbReference type="Proteomes" id="UP000515208">
    <property type="component" value="Unplaced"/>
</dbReference>
<proteinExistence type="inferred from homology"/>
<accession>A0A6P3ITW4</accession>
<dbReference type="GO" id="GO:0071763">
    <property type="term" value="P:nuclear membrane organization"/>
    <property type="evidence" value="ECO:0007669"/>
    <property type="project" value="TreeGrafter"/>
</dbReference>
<evidence type="ECO:0000256" key="4">
    <source>
        <dbReference type="ARBA" id="ARBA00004624"/>
    </source>
</evidence>
<keyword evidence="11" id="KW-0325">Glycoprotein</keyword>
<evidence type="ECO:0000256" key="10">
    <source>
        <dbReference type="ARBA" id="ARBA00023136"/>
    </source>
</evidence>
<evidence type="ECO:0000256" key="13">
    <source>
        <dbReference type="ARBA" id="ARBA00023273"/>
    </source>
</evidence>
<evidence type="ECO:0000259" key="20">
    <source>
        <dbReference type="Pfam" id="PF21376"/>
    </source>
</evidence>
<evidence type="ECO:0000313" key="22">
    <source>
        <dbReference type="RefSeq" id="XP_010855102.1"/>
    </source>
</evidence>
<sequence length="412" mass="46024">MQVLLKRGKGKKKKLAPPTPPAPKAGKGFALHKDGGRRRRRRSAPLKYGGAGGRNRKRGLVAAPVGGRRENARGGAGPGMKLGQAALGLLLLAPLAVRAVEPISLGLALAGVLTGYISYPRLYCLFAECCSPKRSLSREALQKDLDSKLFGQHLAKKVILNALSGFISNPKPKKPLTLSLHGWTGTGKNFVSKIIAENIYEGGLNSDYVHLFVATLHFPHISNITLYKDQLQSWIRGNVSACARSIFIFDEMDKMHAGLIDAIKPYLDYYDNLDGVSYQKAIFIFLSNAGAERITDVALDFWRSGKQREEIKLKDMEHALSVSAFNNKNSGFWHSSLIDRNLIDYFVPFLPLEYKHLKMCIRVEMQSRGYEVDEDIVSRVAEEMTFFPKEERVFSDKGCKTVFTKLDYYYDD</sequence>
<keyword evidence="7" id="KW-0378">Hydrolase</keyword>
<dbReference type="GO" id="GO:0034504">
    <property type="term" value="P:protein localization to nucleus"/>
    <property type="evidence" value="ECO:0007669"/>
    <property type="project" value="TreeGrafter"/>
</dbReference>
<dbReference type="GO" id="GO:0030659">
    <property type="term" value="C:cytoplasmic vesicle membrane"/>
    <property type="evidence" value="ECO:0007669"/>
    <property type="project" value="UniProtKB-SubCell"/>
</dbReference>
<evidence type="ECO:0000313" key="21">
    <source>
        <dbReference type="Proteomes" id="UP000515208"/>
    </source>
</evidence>
<evidence type="ECO:0000256" key="9">
    <source>
        <dbReference type="ARBA" id="ARBA00023018"/>
    </source>
</evidence>
<dbReference type="CTD" id="1861"/>
<evidence type="ECO:0000256" key="8">
    <source>
        <dbReference type="ARBA" id="ARBA00022824"/>
    </source>
</evidence>
<dbReference type="Gene3D" id="3.40.50.300">
    <property type="entry name" value="P-loop containing nucleotide triphosphate hydrolases"/>
    <property type="match status" value="1"/>
</dbReference>
<evidence type="ECO:0000256" key="17">
    <source>
        <dbReference type="ARBA" id="ARBA00034103"/>
    </source>
</evidence>
<feature type="region of interest" description="Disordered" evidence="19">
    <location>
        <begin position="1"/>
        <end position="59"/>
    </location>
</feature>
<dbReference type="AlphaFoldDB" id="A0A6P3ITW4"/>
<comment type="similarity">
    <text evidence="5">Belongs to the ClpA/ClpB family. Torsin subfamily.</text>
</comment>
<keyword evidence="8" id="KW-0256">Endoplasmic reticulum</keyword>
<name>A0A6P3ITW4_BISBB</name>
<dbReference type="PANTHER" id="PTHR10760:SF15">
    <property type="entry name" value="TORSIN-1A"/>
    <property type="match status" value="1"/>
</dbReference>
<reference evidence="22" key="1">
    <citation type="submission" date="2025-08" db="UniProtKB">
        <authorList>
            <consortium name="RefSeq"/>
        </authorList>
    </citation>
    <scope>IDENTIFICATION</scope>
    <source>
        <tissue evidence="22">Blood</tissue>
    </source>
</reference>
<keyword evidence="13" id="KW-0966">Cell projection</keyword>
<evidence type="ECO:0000256" key="3">
    <source>
        <dbReference type="ARBA" id="ARBA00004617"/>
    </source>
</evidence>
<dbReference type="RefSeq" id="XP_010855102.1">
    <property type="nucleotide sequence ID" value="XM_010856800.1"/>
</dbReference>
<feature type="domain" description="Torsin-1A C-terminal" evidence="20">
    <location>
        <begin position="352"/>
        <end position="409"/>
    </location>
</feature>
<dbReference type="SUPFAM" id="SSF52540">
    <property type="entry name" value="P-loop containing nucleoside triphosphate hydrolases"/>
    <property type="match status" value="1"/>
</dbReference>
<dbReference type="PANTHER" id="PTHR10760">
    <property type="entry name" value="TORSIN"/>
    <property type="match status" value="1"/>
</dbReference>
<dbReference type="GO" id="GO:0045202">
    <property type="term" value="C:synapse"/>
    <property type="evidence" value="ECO:0007669"/>
    <property type="project" value="UniProtKB-SubCell"/>
</dbReference>
<dbReference type="FunFam" id="3.40.50.300:FF:000743">
    <property type="entry name" value="Torsin"/>
    <property type="match status" value="1"/>
</dbReference>
<evidence type="ECO:0000256" key="15">
    <source>
        <dbReference type="ARBA" id="ARBA00025909"/>
    </source>
</evidence>
<evidence type="ECO:0000256" key="14">
    <source>
        <dbReference type="ARBA" id="ARBA00023329"/>
    </source>
</evidence>
<protein>
    <recommendedName>
        <fullName evidence="6">Torsin-1A</fullName>
    </recommendedName>
    <alternativeName>
        <fullName evidence="16">Dystonia 1 protein</fullName>
    </alternativeName>
</protein>
<dbReference type="GO" id="GO:0031965">
    <property type="term" value="C:nuclear membrane"/>
    <property type="evidence" value="ECO:0007669"/>
    <property type="project" value="UniProtKB-SubCell"/>
</dbReference>
<evidence type="ECO:0000256" key="2">
    <source>
        <dbReference type="ARBA" id="ARBA00004319"/>
    </source>
</evidence>
<dbReference type="GO" id="GO:0005524">
    <property type="term" value="F:ATP binding"/>
    <property type="evidence" value="ECO:0007669"/>
    <property type="project" value="InterPro"/>
</dbReference>
<comment type="catalytic activity">
    <reaction evidence="18">
        <text>ATP + H2O = ADP + phosphate + H(+)</text>
        <dbReference type="Rhea" id="RHEA:13065"/>
        <dbReference type="ChEBI" id="CHEBI:15377"/>
        <dbReference type="ChEBI" id="CHEBI:15378"/>
        <dbReference type="ChEBI" id="CHEBI:30616"/>
        <dbReference type="ChEBI" id="CHEBI:43474"/>
        <dbReference type="ChEBI" id="CHEBI:456216"/>
    </reaction>
</comment>
<evidence type="ECO:0000256" key="6">
    <source>
        <dbReference type="ARBA" id="ARBA00013611"/>
    </source>
</evidence>
<dbReference type="Pfam" id="PF06309">
    <property type="entry name" value="Torsin"/>
    <property type="match status" value="1"/>
</dbReference>
<evidence type="ECO:0000256" key="7">
    <source>
        <dbReference type="ARBA" id="ARBA00022801"/>
    </source>
</evidence>
<dbReference type="InterPro" id="IPR010448">
    <property type="entry name" value="Torsin"/>
</dbReference>
<dbReference type="GO" id="GO:0005788">
    <property type="term" value="C:endoplasmic reticulum lumen"/>
    <property type="evidence" value="ECO:0007669"/>
    <property type="project" value="UniProtKB-SubCell"/>
</dbReference>
<dbReference type="OrthoDB" id="19623at2759"/>
<evidence type="ECO:0000256" key="5">
    <source>
        <dbReference type="ARBA" id="ARBA00006235"/>
    </source>
</evidence>
<dbReference type="KEGG" id="bbis:105000794"/>
<evidence type="ECO:0000256" key="11">
    <source>
        <dbReference type="ARBA" id="ARBA00023180"/>
    </source>
</evidence>
<gene>
    <name evidence="22" type="primary">TOR1A</name>
</gene>
<dbReference type="InterPro" id="IPR049337">
    <property type="entry name" value="TOR1A_C"/>
</dbReference>
<dbReference type="GO" id="GO:0019894">
    <property type="term" value="F:kinesin binding"/>
    <property type="evidence" value="ECO:0007669"/>
    <property type="project" value="TreeGrafter"/>
</dbReference>
<organism evidence="21 22">
    <name type="scientific">Bison bison bison</name>
    <name type="common">North American plains bison</name>
    <dbReference type="NCBI Taxonomy" id="43346"/>
    <lineage>
        <taxon>Eukaryota</taxon>
        <taxon>Metazoa</taxon>
        <taxon>Chordata</taxon>
        <taxon>Craniata</taxon>
        <taxon>Vertebrata</taxon>
        <taxon>Euteleostomi</taxon>
        <taxon>Mammalia</taxon>
        <taxon>Eutheria</taxon>
        <taxon>Laurasiatheria</taxon>
        <taxon>Artiodactyla</taxon>
        <taxon>Ruminantia</taxon>
        <taxon>Pecora</taxon>
        <taxon>Bovidae</taxon>
        <taxon>Bovinae</taxon>
        <taxon>Bison</taxon>
    </lineage>
</organism>
<feature type="compositionally biased region" description="Basic residues" evidence="19">
    <location>
        <begin position="35"/>
        <end position="44"/>
    </location>
</feature>
<evidence type="ECO:0000256" key="1">
    <source>
        <dbReference type="ARBA" id="ARBA00004156"/>
    </source>
</evidence>
<comment type="subunit">
    <text evidence="15">Homohexamer. Interacts with TOR1B; the interaction may be specific of neural tissues. Interacts (ATP-bound) with TOR1AIP1 and TOR1AIP2; the interactions induce ATPase activity. Interacts with KLHL14; preferentially when ATP-free. Interacts with KLC1 (via TPR repeats); the interaction associates TOR1A with the kinesin oligomeric complex. Interacts with COPS4; the interaction associates TOR1A with the CSN complex. Interacts with SNAPIN; the interaction is direct and associates SNAPIN with the CSN complex. Interacts with STON2. Interacts (ATP-bound) with SYNE3 (via KASH domain); the interaction is required for SYNE3 nuclear envelope localization. Interacts with VIM; the interaction associates TOR1A with the cytoskeleton. Interacts with PLEC. Interacts (ATP-bound) with SLC6A3; regulates SLC6A3 transport to the plasma membrane.</text>
</comment>
<feature type="compositionally biased region" description="Basic residues" evidence="19">
    <location>
        <begin position="1"/>
        <end position="15"/>
    </location>
</feature>
<keyword evidence="12" id="KW-0539">Nucleus</keyword>
<keyword evidence="14" id="KW-0968">Cytoplasmic vesicle</keyword>
<dbReference type="InterPro" id="IPR027417">
    <property type="entry name" value="P-loop_NTPase"/>
</dbReference>
<comment type="subcellular location">
    <subcellularLocation>
        <location evidence="4">Cell projection</location>
        <location evidence="4">Growth cone</location>
    </subcellularLocation>
    <subcellularLocation>
        <location evidence="1">Cytoplasmic vesicle membrane</location>
    </subcellularLocation>
    <subcellularLocation>
        <location evidence="2">Endoplasmic reticulum lumen</location>
    </subcellularLocation>
    <subcellularLocation>
        <location evidence="3">Nucleus membrane</location>
        <topology evidence="3">Peripheral membrane protein</topology>
    </subcellularLocation>
    <subcellularLocation>
        <location evidence="17">Synapse</location>
    </subcellularLocation>
</comment>
<dbReference type="Pfam" id="PF21376">
    <property type="entry name" value="TOR1A_C"/>
    <property type="match status" value="1"/>
</dbReference>
<dbReference type="GO" id="GO:0016887">
    <property type="term" value="F:ATP hydrolysis activity"/>
    <property type="evidence" value="ECO:0007669"/>
    <property type="project" value="InterPro"/>
</dbReference>
<dbReference type="GeneID" id="105000794"/>
<keyword evidence="10" id="KW-0472">Membrane</keyword>
<keyword evidence="9" id="KW-0770">Synapse</keyword>
<evidence type="ECO:0000256" key="16">
    <source>
        <dbReference type="ARBA" id="ARBA00033320"/>
    </source>
</evidence>
<dbReference type="CDD" id="cd00009">
    <property type="entry name" value="AAA"/>
    <property type="match status" value="1"/>
</dbReference>
<evidence type="ECO:0000256" key="19">
    <source>
        <dbReference type="SAM" id="MobiDB-lite"/>
    </source>
</evidence>
<dbReference type="GO" id="GO:0030426">
    <property type="term" value="C:growth cone"/>
    <property type="evidence" value="ECO:0007669"/>
    <property type="project" value="UniProtKB-SubCell"/>
</dbReference>
<evidence type="ECO:0000256" key="12">
    <source>
        <dbReference type="ARBA" id="ARBA00023242"/>
    </source>
</evidence>
<keyword evidence="21" id="KW-1185">Reference proteome</keyword>
<evidence type="ECO:0000256" key="18">
    <source>
        <dbReference type="ARBA" id="ARBA00049360"/>
    </source>
</evidence>